<organism evidence="1">
    <name type="scientific">Oryza sativa subsp. japonica</name>
    <name type="common">Rice</name>
    <dbReference type="NCBI Taxonomy" id="39947"/>
    <lineage>
        <taxon>Eukaryota</taxon>
        <taxon>Viridiplantae</taxon>
        <taxon>Streptophyta</taxon>
        <taxon>Embryophyta</taxon>
        <taxon>Tracheophyta</taxon>
        <taxon>Spermatophyta</taxon>
        <taxon>Magnoliopsida</taxon>
        <taxon>Liliopsida</taxon>
        <taxon>Poales</taxon>
        <taxon>Poaceae</taxon>
        <taxon>BOP clade</taxon>
        <taxon>Oryzoideae</taxon>
        <taxon>Oryzeae</taxon>
        <taxon>Oryzinae</taxon>
        <taxon>Oryza</taxon>
        <taxon>Oryza sativa</taxon>
    </lineage>
</organism>
<evidence type="ECO:0000313" key="1">
    <source>
        <dbReference type="EMBL" id="EAZ38684.1"/>
    </source>
</evidence>
<accession>A3BGJ5</accession>
<dbReference type="InterPro" id="IPR036691">
    <property type="entry name" value="Endo/exonu/phosph_ase_sf"/>
</dbReference>
<gene>
    <name evidence="1" type="ORF">OsJ_23080</name>
</gene>
<dbReference type="AlphaFoldDB" id="A3BGJ5"/>
<dbReference type="Gene3D" id="3.60.10.10">
    <property type="entry name" value="Endonuclease/exonuclease/phosphatase"/>
    <property type="match status" value="1"/>
</dbReference>
<dbReference type="Proteomes" id="UP000007752">
    <property type="component" value="Chromosome 7"/>
</dbReference>
<protein>
    <recommendedName>
        <fullName evidence="2">Endonuclease/exonuclease/phosphatase domain-containing protein</fullName>
    </recommendedName>
</protein>
<dbReference type="PANTHER" id="PTHR33710">
    <property type="entry name" value="BNAC02G09200D PROTEIN"/>
    <property type="match status" value="1"/>
</dbReference>
<dbReference type="PANTHER" id="PTHR33710:SF72">
    <property type="entry name" value="OS04G0204200 PROTEIN"/>
    <property type="match status" value="1"/>
</dbReference>
<sequence>MPALLPVFLRDFHWQPALGSAGGLLTAWDSRELPTTLVHENSDSISCTFHSRTDQTKFWVTNVYAPHSEDEKLIFFNQLSTLRIANKELWCCIGNFNIYRYPFEENNDNLNTRGMVGFNCWINEEGLVDIDIPNRSFTWSNKRRNPTLVKLDRILVDTSWNQSFATSSARALVATTSDHIPILAECSNNSNTFRYFSFGKFLATITRFCQLSGRKLGSRYKTNESNHEIQP</sequence>
<dbReference type="SUPFAM" id="SSF56219">
    <property type="entry name" value="DNase I-like"/>
    <property type="match status" value="1"/>
</dbReference>
<reference evidence="1" key="2">
    <citation type="submission" date="2008-12" db="EMBL/GenBank/DDBJ databases">
        <title>Improved gene annotation of the rice (Oryza sativa) genomes.</title>
        <authorList>
            <person name="Wang J."/>
            <person name="Li R."/>
            <person name="Fan W."/>
            <person name="Huang Q."/>
            <person name="Zhang J."/>
            <person name="Zhou Y."/>
            <person name="Hu Y."/>
            <person name="Zi S."/>
            <person name="Li J."/>
            <person name="Ni P."/>
            <person name="Zheng H."/>
            <person name="Zhang Y."/>
            <person name="Zhao M."/>
            <person name="Hao Q."/>
            <person name="McDermott J."/>
            <person name="Samudrala R."/>
            <person name="Kristiansen K."/>
            <person name="Wong G.K.-S."/>
        </authorList>
    </citation>
    <scope>NUCLEOTIDE SEQUENCE</scope>
</reference>
<name>A3BGJ5_ORYSJ</name>
<reference evidence="1" key="1">
    <citation type="journal article" date="2005" name="PLoS Biol.">
        <title>The genomes of Oryza sativa: a history of duplications.</title>
        <authorList>
            <person name="Yu J."/>
            <person name="Wang J."/>
            <person name="Lin W."/>
            <person name="Li S."/>
            <person name="Li H."/>
            <person name="Zhou J."/>
            <person name="Ni P."/>
            <person name="Dong W."/>
            <person name="Hu S."/>
            <person name="Zeng C."/>
            <person name="Zhang J."/>
            <person name="Zhang Y."/>
            <person name="Li R."/>
            <person name="Xu Z."/>
            <person name="Li S."/>
            <person name="Li X."/>
            <person name="Zheng H."/>
            <person name="Cong L."/>
            <person name="Lin L."/>
            <person name="Yin J."/>
            <person name="Geng J."/>
            <person name="Li G."/>
            <person name="Shi J."/>
            <person name="Liu J."/>
            <person name="Lv H."/>
            <person name="Li J."/>
            <person name="Wang J."/>
            <person name="Deng Y."/>
            <person name="Ran L."/>
            <person name="Shi X."/>
            <person name="Wang X."/>
            <person name="Wu Q."/>
            <person name="Li C."/>
            <person name="Ren X."/>
            <person name="Wang J."/>
            <person name="Wang X."/>
            <person name="Li D."/>
            <person name="Liu D."/>
            <person name="Zhang X."/>
            <person name="Ji Z."/>
            <person name="Zhao W."/>
            <person name="Sun Y."/>
            <person name="Zhang Z."/>
            <person name="Bao J."/>
            <person name="Han Y."/>
            <person name="Dong L."/>
            <person name="Ji J."/>
            <person name="Chen P."/>
            <person name="Wu S."/>
            <person name="Liu J."/>
            <person name="Xiao Y."/>
            <person name="Bu D."/>
            <person name="Tan J."/>
            <person name="Yang L."/>
            <person name="Ye C."/>
            <person name="Zhang J."/>
            <person name="Xu J."/>
            <person name="Zhou Y."/>
            <person name="Yu Y."/>
            <person name="Zhang B."/>
            <person name="Zhuang S."/>
            <person name="Wei H."/>
            <person name="Liu B."/>
            <person name="Lei M."/>
            <person name="Yu H."/>
            <person name="Li Y."/>
            <person name="Xu H."/>
            <person name="Wei S."/>
            <person name="He X."/>
            <person name="Fang L."/>
            <person name="Zhang Z."/>
            <person name="Zhang Y."/>
            <person name="Huang X."/>
            <person name="Su Z."/>
            <person name="Tong W."/>
            <person name="Li J."/>
            <person name="Tong Z."/>
            <person name="Li S."/>
            <person name="Ye J."/>
            <person name="Wang L."/>
            <person name="Fang L."/>
            <person name="Lei T."/>
            <person name="Chen C."/>
            <person name="Chen H."/>
            <person name="Xu Z."/>
            <person name="Li H."/>
            <person name="Huang H."/>
            <person name="Zhang F."/>
            <person name="Xu H."/>
            <person name="Li N."/>
            <person name="Zhao C."/>
            <person name="Li S."/>
            <person name="Dong L."/>
            <person name="Huang Y."/>
            <person name="Li L."/>
            <person name="Xi Y."/>
            <person name="Qi Q."/>
            <person name="Li W."/>
            <person name="Zhang B."/>
            <person name="Hu W."/>
            <person name="Zhang Y."/>
            <person name="Tian X."/>
            <person name="Jiao Y."/>
            <person name="Liang X."/>
            <person name="Jin J."/>
            <person name="Gao L."/>
            <person name="Zheng W."/>
            <person name="Hao B."/>
            <person name="Liu S."/>
            <person name="Wang W."/>
            <person name="Yuan L."/>
            <person name="Cao M."/>
            <person name="McDermott J."/>
            <person name="Samudrala R."/>
            <person name="Wang J."/>
            <person name="Wong G.K."/>
            <person name="Yang H."/>
        </authorList>
    </citation>
    <scope>NUCLEOTIDE SEQUENCE [LARGE SCALE GENOMIC DNA]</scope>
</reference>
<dbReference type="EMBL" id="CM000144">
    <property type="protein sequence ID" value="EAZ38684.1"/>
    <property type="molecule type" value="Genomic_DNA"/>
</dbReference>
<evidence type="ECO:0008006" key="2">
    <source>
        <dbReference type="Google" id="ProtNLM"/>
    </source>
</evidence>
<proteinExistence type="predicted"/>